<evidence type="ECO:0000259" key="3">
    <source>
        <dbReference type="PROSITE" id="PS50110"/>
    </source>
</evidence>
<evidence type="ECO:0000256" key="2">
    <source>
        <dbReference type="PROSITE-ProRule" id="PRU00169"/>
    </source>
</evidence>
<dbReference type="InterPro" id="IPR011006">
    <property type="entry name" value="CheY-like_superfamily"/>
</dbReference>
<protein>
    <submittedName>
        <fullName evidence="4">Two-component system, chemotaxis family, response regulator CheY</fullName>
    </submittedName>
</protein>
<dbReference type="SUPFAM" id="SSF52172">
    <property type="entry name" value="CheY-like"/>
    <property type="match status" value="1"/>
</dbReference>
<evidence type="ECO:0000256" key="1">
    <source>
        <dbReference type="ARBA" id="ARBA00022553"/>
    </source>
</evidence>
<dbReference type="SMART" id="SM00448">
    <property type="entry name" value="REC"/>
    <property type="match status" value="1"/>
</dbReference>
<reference evidence="4 5" key="1">
    <citation type="submission" date="2016-10" db="EMBL/GenBank/DDBJ databases">
        <authorList>
            <person name="de Groot N.N."/>
        </authorList>
    </citation>
    <scope>NUCLEOTIDE SEQUENCE [LARGE SCALE GENOMIC DNA]</scope>
    <source>
        <strain evidence="4 5">DSM 17890</strain>
    </source>
</reference>
<dbReference type="PANTHER" id="PTHR44591:SF3">
    <property type="entry name" value="RESPONSE REGULATORY DOMAIN-CONTAINING PROTEIN"/>
    <property type="match status" value="1"/>
</dbReference>
<gene>
    <name evidence="4" type="ORF">SAMN05444336_102651</name>
</gene>
<dbReference type="OrthoDB" id="9800897at2"/>
<dbReference type="GO" id="GO:0000160">
    <property type="term" value="P:phosphorelay signal transduction system"/>
    <property type="evidence" value="ECO:0007669"/>
    <property type="project" value="InterPro"/>
</dbReference>
<proteinExistence type="predicted"/>
<dbReference type="Pfam" id="PF00072">
    <property type="entry name" value="Response_reg"/>
    <property type="match status" value="1"/>
</dbReference>
<organism evidence="4 5">
    <name type="scientific">Albimonas donghaensis</name>
    <dbReference type="NCBI Taxonomy" id="356660"/>
    <lineage>
        <taxon>Bacteria</taxon>
        <taxon>Pseudomonadati</taxon>
        <taxon>Pseudomonadota</taxon>
        <taxon>Alphaproteobacteria</taxon>
        <taxon>Rhodobacterales</taxon>
        <taxon>Paracoccaceae</taxon>
        <taxon>Albimonas</taxon>
    </lineage>
</organism>
<dbReference type="PROSITE" id="PS50110">
    <property type="entry name" value="RESPONSE_REGULATORY"/>
    <property type="match status" value="1"/>
</dbReference>
<dbReference type="AlphaFoldDB" id="A0A1H2XAK3"/>
<evidence type="ECO:0000313" key="4">
    <source>
        <dbReference type="EMBL" id="SDW89279.1"/>
    </source>
</evidence>
<sequence length="126" mass="13553">MPAAKSLKVLVVDDQQTMRGLARQCLKRLGVVDVTLAAAGDQALEAMMTKKFDVVISDLNMPGLTGVELAQKIKEHPVFKATPVFLATSDAYRDQAAVDTVDHFVAKPFSVADMRTAIEAHLGALT</sequence>
<dbReference type="RefSeq" id="WP_092680862.1">
    <property type="nucleotide sequence ID" value="NZ_FNMZ01000002.1"/>
</dbReference>
<dbReference type="PANTHER" id="PTHR44591">
    <property type="entry name" value="STRESS RESPONSE REGULATOR PROTEIN 1"/>
    <property type="match status" value="1"/>
</dbReference>
<keyword evidence="5" id="KW-1185">Reference proteome</keyword>
<dbReference type="InterPro" id="IPR001789">
    <property type="entry name" value="Sig_transdc_resp-reg_receiver"/>
</dbReference>
<dbReference type="InterPro" id="IPR050595">
    <property type="entry name" value="Bact_response_regulator"/>
</dbReference>
<dbReference type="EMBL" id="FNMZ01000002">
    <property type="protein sequence ID" value="SDW89279.1"/>
    <property type="molecule type" value="Genomic_DNA"/>
</dbReference>
<dbReference type="STRING" id="356660.SAMN05444336_102651"/>
<dbReference type="Gene3D" id="3.40.50.2300">
    <property type="match status" value="1"/>
</dbReference>
<name>A0A1H2XAK3_9RHOB</name>
<feature type="domain" description="Response regulatory" evidence="3">
    <location>
        <begin position="8"/>
        <end position="122"/>
    </location>
</feature>
<feature type="modified residue" description="4-aspartylphosphate" evidence="2">
    <location>
        <position position="58"/>
    </location>
</feature>
<evidence type="ECO:0000313" key="5">
    <source>
        <dbReference type="Proteomes" id="UP000199118"/>
    </source>
</evidence>
<accession>A0A1H2XAK3</accession>
<keyword evidence="1 2" id="KW-0597">Phosphoprotein</keyword>
<dbReference type="Proteomes" id="UP000199118">
    <property type="component" value="Unassembled WGS sequence"/>
</dbReference>